<dbReference type="GO" id="GO:0008289">
    <property type="term" value="F:lipid binding"/>
    <property type="evidence" value="ECO:0007669"/>
    <property type="project" value="UniProtKB-KW"/>
</dbReference>
<protein>
    <submittedName>
        <fullName evidence="2">DegV family EDD domain-containing protein</fullName>
    </submittedName>
</protein>
<name>A0A7G6E8A8_THEFR</name>
<organism evidence="2 3">
    <name type="scientific">Thermanaerosceptrum fracticalcis</name>
    <dbReference type="NCBI Taxonomy" id="1712410"/>
    <lineage>
        <taxon>Bacteria</taxon>
        <taxon>Bacillati</taxon>
        <taxon>Bacillota</taxon>
        <taxon>Clostridia</taxon>
        <taxon>Eubacteriales</taxon>
        <taxon>Peptococcaceae</taxon>
        <taxon>Thermanaerosceptrum</taxon>
    </lineage>
</organism>
<dbReference type="PANTHER" id="PTHR33434">
    <property type="entry name" value="DEGV DOMAIN-CONTAINING PROTEIN DR_1986-RELATED"/>
    <property type="match status" value="1"/>
</dbReference>
<keyword evidence="1" id="KW-0446">Lipid-binding</keyword>
<dbReference type="Gene3D" id="3.30.1180.10">
    <property type="match status" value="1"/>
</dbReference>
<dbReference type="PANTHER" id="PTHR33434:SF2">
    <property type="entry name" value="FATTY ACID-BINDING PROTEIN TM_1468"/>
    <property type="match status" value="1"/>
</dbReference>
<dbReference type="NCBIfam" id="TIGR00762">
    <property type="entry name" value="DegV"/>
    <property type="match status" value="1"/>
</dbReference>
<sequence length="283" mass="30669">MSQVKIVTDSTADLPLALIKELGITVVPLKVLFGENVYCEGVDISAREFYEKLKESDKLPTTSQPSPGEFQEVFNSLSADGSSVISIHISANMSGTYQAALIAKNALPGRDITVIDSKLVSMALGLVVIEAARAARAGKNKLEIINIAHNVMNKVNTYFVVDTLEYLQKGGRIGKAQALLGTMLNIKPILTLQDGFVASFEKVRGKGKALERILELARKFSDAHEGREIRCALVHADVLDETIAFHKRMISELRCSEHIISDIGAVVGTHAGPGTIALFFYAD</sequence>
<proteinExistence type="predicted"/>
<dbReference type="OrthoDB" id="9780216at2"/>
<evidence type="ECO:0000256" key="1">
    <source>
        <dbReference type="ARBA" id="ARBA00023121"/>
    </source>
</evidence>
<keyword evidence="3" id="KW-1185">Reference proteome</keyword>
<dbReference type="InterPro" id="IPR043168">
    <property type="entry name" value="DegV_C"/>
</dbReference>
<dbReference type="InterPro" id="IPR003797">
    <property type="entry name" value="DegV"/>
</dbReference>
<dbReference type="AlphaFoldDB" id="A0A7G6E8A8"/>
<accession>A0A7G6E8A8</accession>
<dbReference type="PROSITE" id="PS51482">
    <property type="entry name" value="DEGV"/>
    <property type="match status" value="1"/>
</dbReference>
<evidence type="ECO:0000313" key="2">
    <source>
        <dbReference type="EMBL" id="QNB48312.1"/>
    </source>
</evidence>
<dbReference type="KEGG" id="tfr:BR63_05475"/>
<evidence type="ECO:0000313" key="3">
    <source>
        <dbReference type="Proteomes" id="UP000515847"/>
    </source>
</evidence>
<dbReference type="EMBL" id="CP045798">
    <property type="protein sequence ID" value="QNB48312.1"/>
    <property type="molecule type" value="Genomic_DNA"/>
</dbReference>
<dbReference type="Pfam" id="PF02645">
    <property type="entry name" value="DegV"/>
    <property type="match status" value="1"/>
</dbReference>
<dbReference type="Gene3D" id="3.40.50.10170">
    <property type="match status" value="1"/>
</dbReference>
<dbReference type="InterPro" id="IPR050270">
    <property type="entry name" value="DegV_domain_contain"/>
</dbReference>
<dbReference type="Proteomes" id="UP000515847">
    <property type="component" value="Chromosome"/>
</dbReference>
<gene>
    <name evidence="2" type="ORF">BR63_05475</name>
</gene>
<dbReference type="SUPFAM" id="SSF82549">
    <property type="entry name" value="DAK1/DegV-like"/>
    <property type="match status" value="1"/>
</dbReference>
<reference evidence="2 3" key="1">
    <citation type="journal article" date="2019" name="Front. Microbiol.">
        <title>Thermoanaerosceptrum fracticalcis gen. nov. sp. nov., a Novel Fumarate-Fermenting Microorganism From a Deep Fractured Carbonate Aquifer of the US Great Basin.</title>
        <authorList>
            <person name="Hamilton-Brehm S.D."/>
            <person name="Stewart L.E."/>
            <person name="Zavarin M."/>
            <person name="Caldwell M."/>
            <person name="Lawson P.A."/>
            <person name="Onstott T.C."/>
            <person name="Grzymski J."/>
            <person name="Neveux I."/>
            <person name="Lollar B.S."/>
            <person name="Russell C.E."/>
            <person name="Moser D.P."/>
        </authorList>
    </citation>
    <scope>NUCLEOTIDE SEQUENCE [LARGE SCALE GENOMIC DNA]</scope>
    <source>
        <strain evidence="2 3">DRI-13</strain>
    </source>
</reference>